<proteinExistence type="predicted"/>
<dbReference type="Proteomes" id="UP000076722">
    <property type="component" value="Unassembled WGS sequence"/>
</dbReference>
<evidence type="ECO:0000313" key="1">
    <source>
        <dbReference type="EMBL" id="KZS86518.1"/>
    </source>
</evidence>
<dbReference type="AlphaFoldDB" id="A0A164MA92"/>
<keyword evidence="2" id="KW-1185">Reference proteome</keyword>
<reference evidence="1 2" key="1">
    <citation type="journal article" date="2016" name="Mol. Biol. Evol.">
        <title>Comparative Genomics of Early-Diverging Mushroom-Forming Fungi Provides Insights into the Origins of Lignocellulose Decay Capabilities.</title>
        <authorList>
            <person name="Nagy L.G."/>
            <person name="Riley R."/>
            <person name="Tritt A."/>
            <person name="Adam C."/>
            <person name="Daum C."/>
            <person name="Floudas D."/>
            <person name="Sun H."/>
            <person name="Yadav J.S."/>
            <person name="Pangilinan J."/>
            <person name="Larsson K.H."/>
            <person name="Matsuura K."/>
            <person name="Barry K."/>
            <person name="Labutti K."/>
            <person name="Kuo R."/>
            <person name="Ohm R.A."/>
            <person name="Bhattacharya S.S."/>
            <person name="Shirouzu T."/>
            <person name="Yoshinaga Y."/>
            <person name="Martin F.M."/>
            <person name="Grigoriev I.V."/>
            <person name="Hibbett D.S."/>
        </authorList>
    </citation>
    <scope>NUCLEOTIDE SEQUENCE [LARGE SCALE GENOMIC DNA]</scope>
    <source>
        <strain evidence="1 2">HHB9708</strain>
    </source>
</reference>
<accession>A0A164MA92</accession>
<gene>
    <name evidence="1" type="ORF">SISNIDRAFT_461658</name>
</gene>
<dbReference type="EMBL" id="KV419490">
    <property type="protein sequence ID" value="KZS86518.1"/>
    <property type="molecule type" value="Genomic_DNA"/>
</dbReference>
<organism evidence="1 2">
    <name type="scientific">Sistotremastrum niveocremeum HHB9708</name>
    <dbReference type="NCBI Taxonomy" id="1314777"/>
    <lineage>
        <taxon>Eukaryota</taxon>
        <taxon>Fungi</taxon>
        <taxon>Dikarya</taxon>
        <taxon>Basidiomycota</taxon>
        <taxon>Agaricomycotina</taxon>
        <taxon>Agaricomycetes</taxon>
        <taxon>Sistotremastrales</taxon>
        <taxon>Sistotremastraceae</taxon>
        <taxon>Sertulicium</taxon>
        <taxon>Sertulicium niveocremeum</taxon>
    </lineage>
</organism>
<protein>
    <submittedName>
        <fullName evidence="1">Uncharacterized protein</fullName>
    </submittedName>
</protein>
<name>A0A164MA92_9AGAM</name>
<evidence type="ECO:0000313" key="2">
    <source>
        <dbReference type="Proteomes" id="UP000076722"/>
    </source>
</evidence>
<sequence length="61" mass="6829">MAANRRSERQNGRFANGQTVMVMLLRAKSSQTALRLLREESLHLSKDNSRSQLAAQGPSCR</sequence>